<evidence type="ECO:0000259" key="1">
    <source>
        <dbReference type="PROSITE" id="PS51819"/>
    </source>
</evidence>
<dbReference type="SUPFAM" id="SSF54593">
    <property type="entry name" value="Glyoxalase/Bleomycin resistance protein/Dihydroxybiphenyl dioxygenase"/>
    <property type="match status" value="1"/>
</dbReference>
<dbReference type="CDD" id="cd06587">
    <property type="entry name" value="VOC"/>
    <property type="match status" value="1"/>
</dbReference>
<dbReference type="PANTHER" id="PTHR33993:SF14">
    <property type="entry name" value="GB|AAF24581.1"/>
    <property type="match status" value="1"/>
</dbReference>
<dbReference type="Pfam" id="PF18029">
    <property type="entry name" value="Glyoxalase_6"/>
    <property type="match status" value="1"/>
</dbReference>
<protein>
    <recommendedName>
        <fullName evidence="1">VOC domain-containing protein</fullName>
    </recommendedName>
</protein>
<dbReference type="InterPro" id="IPR041581">
    <property type="entry name" value="Glyoxalase_6"/>
</dbReference>
<dbReference type="Gene3D" id="3.10.180.10">
    <property type="entry name" value="2,3-Dihydroxybiphenyl 1,2-Dioxygenase, domain 1"/>
    <property type="match status" value="2"/>
</dbReference>
<name>A0A329MNE0_9BACL</name>
<feature type="domain" description="VOC" evidence="1">
    <location>
        <begin position="170"/>
        <end position="300"/>
    </location>
</feature>
<dbReference type="InterPro" id="IPR004360">
    <property type="entry name" value="Glyas_Fos-R_dOase_dom"/>
</dbReference>
<accession>A0A329MNE0</accession>
<dbReference type="AlphaFoldDB" id="A0A329MNE0"/>
<evidence type="ECO:0000313" key="3">
    <source>
        <dbReference type="Proteomes" id="UP000250369"/>
    </source>
</evidence>
<dbReference type="Proteomes" id="UP000250369">
    <property type="component" value="Unassembled WGS sequence"/>
</dbReference>
<gene>
    <name evidence="2" type="ORF">DQG23_10725</name>
</gene>
<organism evidence="2 3">
    <name type="scientific">Paenibacillus contaminans</name>
    <dbReference type="NCBI Taxonomy" id="450362"/>
    <lineage>
        <taxon>Bacteria</taxon>
        <taxon>Bacillati</taxon>
        <taxon>Bacillota</taxon>
        <taxon>Bacilli</taxon>
        <taxon>Bacillales</taxon>
        <taxon>Paenibacillaceae</taxon>
        <taxon>Paenibacillus</taxon>
    </lineage>
</organism>
<dbReference type="Pfam" id="PF00903">
    <property type="entry name" value="Glyoxalase"/>
    <property type="match status" value="1"/>
</dbReference>
<dbReference type="InterPro" id="IPR052164">
    <property type="entry name" value="Anthracycline_SecMetBiosynth"/>
</dbReference>
<dbReference type="PROSITE" id="PS51819">
    <property type="entry name" value="VOC"/>
    <property type="match status" value="2"/>
</dbReference>
<keyword evidence="3" id="KW-1185">Reference proteome</keyword>
<evidence type="ECO:0000313" key="2">
    <source>
        <dbReference type="EMBL" id="RAV21132.1"/>
    </source>
</evidence>
<proteinExistence type="predicted"/>
<sequence length="323" mass="35790">MLTKPFILVMSLQVKRRNPMAFTFRHAQGKIRRLLAIHMPAADVGASAAWYAEHLGLTILNLSEASAELAVTENGAVLHPKLILTKTASKHRLNYVKNGRNRSMVMMHASNLEGLRDKMAAAGAHVTQPHADQEEDGCGRFFEARDPSGNIVQIQANDGELPLGHTKVEAIFNLEIPVSDVRKSARFYADVLGFQLIREPDDQLAIAKTGPFYKERFGYSDVQEFGFFLFRHEERTALHFEDDAGHVQECLVLQADDIATLHEQLASKGHTADERIDVESGQMSLHIVDPDGNRIKVVPAEKSGLKAKLEEMAGEENIAVGSF</sequence>
<feature type="domain" description="VOC" evidence="1">
    <location>
        <begin position="33"/>
        <end position="157"/>
    </location>
</feature>
<reference evidence="2 3" key="1">
    <citation type="journal article" date="2009" name="Int. J. Syst. Evol. Microbiol.">
        <title>Paenibacillus contaminans sp. nov., isolated from a contaminated laboratory plate.</title>
        <authorList>
            <person name="Chou J.H."/>
            <person name="Lee J.H."/>
            <person name="Lin M.C."/>
            <person name="Chang P.S."/>
            <person name="Arun A.B."/>
            <person name="Young C.C."/>
            <person name="Chen W.M."/>
        </authorList>
    </citation>
    <scope>NUCLEOTIDE SEQUENCE [LARGE SCALE GENOMIC DNA]</scope>
    <source>
        <strain evidence="2 3">CKOBP-6</strain>
    </source>
</reference>
<dbReference type="EMBL" id="QMFB01000005">
    <property type="protein sequence ID" value="RAV21132.1"/>
    <property type="molecule type" value="Genomic_DNA"/>
</dbReference>
<dbReference type="PANTHER" id="PTHR33993">
    <property type="entry name" value="GLYOXALASE-RELATED"/>
    <property type="match status" value="1"/>
</dbReference>
<dbReference type="InterPro" id="IPR037523">
    <property type="entry name" value="VOC_core"/>
</dbReference>
<comment type="caution">
    <text evidence="2">The sequence shown here is derived from an EMBL/GenBank/DDBJ whole genome shotgun (WGS) entry which is preliminary data.</text>
</comment>
<dbReference type="InterPro" id="IPR029068">
    <property type="entry name" value="Glyas_Bleomycin-R_OHBP_Dase"/>
</dbReference>